<sequence>MGHHYYNHKSLKYNLILSLLKHFRPSLNSGKKILSPGNILFIGLSTVLLLFFVLTALADIFNGVPVSKWLSMGWNYFLGVPISEIAAGGEKIITEAAKTTTPNDIISVGQLALSSVGLLILALMDEILGIGLLAVAFILRVFNQLAGKPIALFSWILLFFSLTPSIVKHL</sequence>
<evidence type="ECO:0000313" key="3">
    <source>
        <dbReference type="Proteomes" id="UP001154312"/>
    </source>
</evidence>
<protein>
    <submittedName>
        <fullName evidence="2">Uncharacterized protein</fullName>
    </submittedName>
</protein>
<dbReference type="RefSeq" id="WP_277445241.1">
    <property type="nucleotide sequence ID" value="NZ_JAKOAV010000040.1"/>
</dbReference>
<dbReference type="Proteomes" id="UP001154312">
    <property type="component" value="Unassembled WGS sequence"/>
</dbReference>
<reference evidence="2" key="1">
    <citation type="submission" date="2022-02" db="EMBL/GenBank/DDBJ databases">
        <authorList>
            <person name="Leng L."/>
        </authorList>
    </citation>
    <scope>NUCLEOTIDE SEQUENCE</scope>
    <source>
        <strain evidence="2">JI</strain>
    </source>
</reference>
<keyword evidence="1" id="KW-0812">Transmembrane</keyword>
<dbReference type="AlphaFoldDB" id="A0A9X4H7M7"/>
<keyword evidence="1" id="KW-1133">Transmembrane helix</keyword>
<organism evidence="2 3">
    <name type="scientific">Pelotomaculum isophthalicicum JI</name>
    <dbReference type="NCBI Taxonomy" id="947010"/>
    <lineage>
        <taxon>Bacteria</taxon>
        <taxon>Bacillati</taxon>
        <taxon>Bacillota</taxon>
        <taxon>Clostridia</taxon>
        <taxon>Eubacteriales</taxon>
        <taxon>Desulfotomaculaceae</taxon>
        <taxon>Pelotomaculum</taxon>
    </lineage>
</organism>
<name>A0A9X4H7M7_9FIRM</name>
<evidence type="ECO:0000256" key="1">
    <source>
        <dbReference type="SAM" id="Phobius"/>
    </source>
</evidence>
<comment type="caution">
    <text evidence="2">The sequence shown here is derived from an EMBL/GenBank/DDBJ whole genome shotgun (WGS) entry which is preliminary data.</text>
</comment>
<feature type="transmembrane region" description="Helical" evidence="1">
    <location>
        <begin position="116"/>
        <end position="138"/>
    </location>
</feature>
<feature type="transmembrane region" description="Helical" evidence="1">
    <location>
        <begin position="150"/>
        <end position="167"/>
    </location>
</feature>
<feature type="transmembrane region" description="Helical" evidence="1">
    <location>
        <begin position="39"/>
        <end position="61"/>
    </location>
</feature>
<proteinExistence type="predicted"/>
<accession>A0A9X4H7M7</accession>
<keyword evidence="1" id="KW-0472">Membrane</keyword>
<keyword evidence="3" id="KW-1185">Reference proteome</keyword>
<dbReference type="EMBL" id="JAKOAV010000040">
    <property type="protein sequence ID" value="MDF9409734.1"/>
    <property type="molecule type" value="Genomic_DNA"/>
</dbReference>
<gene>
    <name evidence="2" type="ORF">L7E55_15485</name>
</gene>
<evidence type="ECO:0000313" key="2">
    <source>
        <dbReference type="EMBL" id="MDF9409734.1"/>
    </source>
</evidence>